<keyword evidence="2" id="KW-1185">Reference proteome</keyword>
<dbReference type="Proteomes" id="UP000054653">
    <property type="component" value="Unassembled WGS sequence"/>
</dbReference>
<dbReference type="EMBL" id="JYDI01004393">
    <property type="protein sequence ID" value="KRY06643.1"/>
    <property type="molecule type" value="Genomic_DNA"/>
</dbReference>
<gene>
    <name evidence="1" type="ORF">T03_13600</name>
</gene>
<name>A0A0V0Z2U6_TRIBR</name>
<accession>A0A0V0Z2U6</accession>
<comment type="caution">
    <text evidence="1">The sequence shown here is derived from an EMBL/GenBank/DDBJ whole genome shotgun (WGS) entry which is preliminary data.</text>
</comment>
<reference evidence="1 2" key="1">
    <citation type="submission" date="2015-01" db="EMBL/GenBank/DDBJ databases">
        <title>Evolution of Trichinella species and genotypes.</title>
        <authorList>
            <person name="Korhonen P.K."/>
            <person name="Edoardo P."/>
            <person name="Giuseppe L.R."/>
            <person name="Gasser R.B."/>
        </authorList>
    </citation>
    <scope>NUCLEOTIDE SEQUENCE [LARGE SCALE GENOMIC DNA]</scope>
    <source>
        <strain evidence="1">ISS120</strain>
    </source>
</reference>
<evidence type="ECO:0000313" key="2">
    <source>
        <dbReference type="Proteomes" id="UP000054653"/>
    </source>
</evidence>
<organism evidence="1 2">
    <name type="scientific">Trichinella britovi</name>
    <name type="common">Parasitic roundworm</name>
    <dbReference type="NCBI Taxonomy" id="45882"/>
    <lineage>
        <taxon>Eukaryota</taxon>
        <taxon>Metazoa</taxon>
        <taxon>Ecdysozoa</taxon>
        <taxon>Nematoda</taxon>
        <taxon>Enoplea</taxon>
        <taxon>Dorylaimia</taxon>
        <taxon>Trichinellida</taxon>
        <taxon>Trichinellidae</taxon>
        <taxon>Trichinella</taxon>
    </lineage>
</organism>
<sequence>MLGIERNQVAYPTYVSRCLTLRAQCLAFMQIRPLEY</sequence>
<dbReference type="AlphaFoldDB" id="A0A0V0Z2U6"/>
<protein>
    <submittedName>
        <fullName evidence="1">Uncharacterized protein</fullName>
    </submittedName>
</protein>
<proteinExistence type="predicted"/>
<evidence type="ECO:0000313" key="1">
    <source>
        <dbReference type="EMBL" id="KRY06643.1"/>
    </source>
</evidence>
<dbReference type="OrthoDB" id="5920813at2759"/>